<dbReference type="GO" id="GO:0005524">
    <property type="term" value="F:ATP binding"/>
    <property type="evidence" value="ECO:0007669"/>
    <property type="project" value="UniProtKB-UniRule"/>
</dbReference>
<accession>J7INU6</accession>
<dbReference type="EMBL" id="CP003629">
    <property type="protein sequence ID" value="AFQ43517.1"/>
    <property type="molecule type" value="Genomic_DNA"/>
</dbReference>
<keyword evidence="7 13" id="KW-0067">ATP-binding</keyword>
<dbReference type="Pfam" id="PF00702">
    <property type="entry name" value="Hydrolase"/>
    <property type="match status" value="1"/>
</dbReference>
<dbReference type="GO" id="GO:0005886">
    <property type="term" value="C:plasma membrane"/>
    <property type="evidence" value="ECO:0007669"/>
    <property type="project" value="UniProtKB-SubCell"/>
</dbReference>
<dbReference type="AlphaFoldDB" id="J7INU6"/>
<evidence type="ECO:0000313" key="16">
    <source>
        <dbReference type="Proteomes" id="UP000005262"/>
    </source>
</evidence>
<dbReference type="InterPro" id="IPR018303">
    <property type="entry name" value="ATPase_P-typ_P_site"/>
</dbReference>
<dbReference type="HOGENOM" id="CLU_001771_6_2_9"/>
<dbReference type="KEGG" id="dmi:Desmer_1524"/>
<keyword evidence="4 13" id="KW-0812">Transmembrane</keyword>
<dbReference type="RefSeq" id="WP_014902436.1">
    <property type="nucleotide sequence ID" value="NC_018515.1"/>
</dbReference>
<evidence type="ECO:0000256" key="13">
    <source>
        <dbReference type="RuleBase" id="RU362081"/>
    </source>
</evidence>
<feature type="transmembrane region" description="Helical" evidence="13">
    <location>
        <begin position="660"/>
        <end position="678"/>
    </location>
</feature>
<gene>
    <name evidence="15" type="ordered locus">Desmer_1524</name>
</gene>
<feature type="transmembrane region" description="Helical" evidence="13">
    <location>
        <begin position="355"/>
        <end position="376"/>
    </location>
</feature>
<sequence>MSIDIQSQEKLKYRLEGLSCANCALKIEKAFSSEVTIGETSLNFATQTVYLPPAALEVAQRIIDRIEPGVILRPINQSSKSLEQEENSSDVKWKKIRMLGAGMLLAIGLILPVLNINLPLALEYTVFLTAYFLVGYEVLYTALRNITKGALFDENFLMALGTIGAIAIKQLPEAVGVMLFYTVGEYIQDLAVNRSRRSIQALMDIRPDYANLVHQLDVQKVAPEDVQVGQLILVRPGEKVPLDGEVVNGSSFVDTSALTGESVPRNMEKGDTILAGMVNSSGVLTVRVTRPFAESSIQKILDLVENASSRKAPTEKFITTFSRYYTPAVVFIALGIAIIPPLIGMGTFSEWVYRALTILVISCPCALVISVPLGYFGGIGGASRQGILVKGANYLEALTKVKTVVFDKTGTLTQGVFDVVKINPAKGFEAEFLMEITAAAEAHSSHPIAKSIRESYGSAIDQGDIEDYEEVSGKGIRARIKGYDVLVGKAVLLKDSGILIPDEEHGIKGTLVYVAISGKYAGQILISDRLKFGAKETIRALENSGVKTVMLTGDHQTVAESVAQDLGVGEFHADLLPQDKVAWVEKLMNGDSQGKVVFVGDGINDAPVLMRADVGIAMGGLGSDAAIEAADVVLMEDQPAKLLTAIEIAFFTKKIIWQNIFFALGIKLGFVFLGAIGIATMWEAVFADVGVALLAVLNATRVNRHTSLES</sequence>
<keyword evidence="9 13" id="KW-1133">Transmembrane helix</keyword>
<dbReference type="SUPFAM" id="SSF55008">
    <property type="entry name" value="HMA, heavy metal-associated domain"/>
    <property type="match status" value="1"/>
</dbReference>
<evidence type="ECO:0000256" key="8">
    <source>
        <dbReference type="ARBA" id="ARBA00022967"/>
    </source>
</evidence>
<dbReference type="NCBIfam" id="TIGR01512">
    <property type="entry name" value="ATPase-IB2_Cd"/>
    <property type="match status" value="1"/>
</dbReference>
<dbReference type="InterPro" id="IPR023298">
    <property type="entry name" value="ATPase_P-typ_TM_dom_sf"/>
</dbReference>
<dbReference type="FunFam" id="2.70.150.10:FF:000002">
    <property type="entry name" value="Copper-transporting ATPase 1, putative"/>
    <property type="match status" value="1"/>
</dbReference>
<reference evidence="16" key="2">
    <citation type="submission" date="2012-08" db="EMBL/GenBank/DDBJ databases">
        <title>Finished genome of Desulfosporosinus meridiei DSM 13257.</title>
        <authorList>
            <person name="Huntemann M."/>
            <person name="Wei C.-L."/>
            <person name="Han J."/>
            <person name="Detter J.C."/>
            <person name="Han C."/>
            <person name="Davenport K."/>
            <person name="Daligault H."/>
            <person name="Erkkila T."/>
            <person name="Gu W."/>
            <person name="Munk A.C.C."/>
            <person name="Teshima H."/>
            <person name="Xu Y."/>
            <person name="Chain P."/>
            <person name="Tapia R."/>
            <person name="Chen A."/>
            <person name="Krypides N."/>
            <person name="Mavromatis K."/>
            <person name="Markowitz V."/>
            <person name="Szeto E."/>
            <person name="Ivanova N."/>
            <person name="Mikhailova N."/>
            <person name="Ovchinnikova G."/>
            <person name="Pagani I."/>
            <person name="Pati A."/>
            <person name="Goodwin L."/>
            <person name="Peters L."/>
            <person name="Pitluck S."/>
            <person name="Woyke T."/>
            <person name="Pester M."/>
            <person name="Spring S."/>
            <person name="Ollivier B."/>
            <person name="Rattei T."/>
            <person name="Klenk H.-P."/>
            <person name="Wagner M."/>
            <person name="Loy A."/>
        </authorList>
    </citation>
    <scope>NUCLEOTIDE SEQUENCE [LARGE SCALE GENOMIC DNA]</scope>
    <source>
        <strain evidence="16">ATCC BAA-275 / DSM 13257 / NCIMB 13706 / S10</strain>
    </source>
</reference>
<dbReference type="InterPro" id="IPR027256">
    <property type="entry name" value="P-typ_ATPase_IB"/>
</dbReference>
<feature type="transmembrane region" description="Helical" evidence="13">
    <location>
        <begin position="124"/>
        <end position="143"/>
    </location>
</feature>
<dbReference type="InterPro" id="IPR023214">
    <property type="entry name" value="HAD_sf"/>
</dbReference>
<dbReference type="eggNOG" id="COG2217">
    <property type="taxonomic scope" value="Bacteria"/>
</dbReference>
<dbReference type="GO" id="GO:0046872">
    <property type="term" value="F:metal ion binding"/>
    <property type="evidence" value="ECO:0007669"/>
    <property type="project" value="UniProtKB-KW"/>
</dbReference>
<dbReference type="SFLD" id="SFLDS00003">
    <property type="entry name" value="Haloacid_Dehalogenase"/>
    <property type="match status" value="1"/>
</dbReference>
<dbReference type="InterPro" id="IPR001757">
    <property type="entry name" value="P_typ_ATPase"/>
</dbReference>
<dbReference type="NCBIfam" id="TIGR01494">
    <property type="entry name" value="ATPase_P-type"/>
    <property type="match status" value="1"/>
</dbReference>
<comment type="catalytic activity">
    <reaction evidence="12">
        <text>Cd(2+)(in) + ATP + H2O = Cd(2+)(out) + ADP + phosphate + H(+)</text>
        <dbReference type="Rhea" id="RHEA:12132"/>
        <dbReference type="ChEBI" id="CHEBI:15377"/>
        <dbReference type="ChEBI" id="CHEBI:15378"/>
        <dbReference type="ChEBI" id="CHEBI:30616"/>
        <dbReference type="ChEBI" id="CHEBI:43474"/>
        <dbReference type="ChEBI" id="CHEBI:48775"/>
        <dbReference type="ChEBI" id="CHEBI:456216"/>
        <dbReference type="EC" id="7.2.2.21"/>
    </reaction>
</comment>
<evidence type="ECO:0000256" key="4">
    <source>
        <dbReference type="ARBA" id="ARBA00022692"/>
    </source>
</evidence>
<evidence type="ECO:0000256" key="1">
    <source>
        <dbReference type="ARBA" id="ARBA00004651"/>
    </source>
</evidence>
<dbReference type="GO" id="GO:0008551">
    <property type="term" value="F:P-type cadmium transporter activity"/>
    <property type="evidence" value="ECO:0007669"/>
    <property type="project" value="UniProtKB-EC"/>
</dbReference>
<dbReference type="Gene3D" id="3.40.1110.10">
    <property type="entry name" value="Calcium-transporting ATPase, cytoplasmic domain N"/>
    <property type="match status" value="1"/>
</dbReference>
<keyword evidence="10 13" id="KW-0472">Membrane</keyword>
<evidence type="ECO:0000313" key="15">
    <source>
        <dbReference type="EMBL" id="AFQ43517.1"/>
    </source>
</evidence>
<dbReference type="SUPFAM" id="SSF81665">
    <property type="entry name" value="Calcium ATPase, transmembrane domain M"/>
    <property type="match status" value="1"/>
</dbReference>
<dbReference type="Gene3D" id="3.40.50.1000">
    <property type="entry name" value="HAD superfamily/HAD-like"/>
    <property type="match status" value="1"/>
</dbReference>
<dbReference type="InterPro" id="IPR023299">
    <property type="entry name" value="ATPase_P-typ_cyto_dom_N"/>
</dbReference>
<evidence type="ECO:0000259" key="14">
    <source>
        <dbReference type="Pfam" id="PF00122"/>
    </source>
</evidence>
<keyword evidence="5 13" id="KW-0479">Metal-binding</keyword>
<dbReference type="InterPro" id="IPR006121">
    <property type="entry name" value="HMA_dom"/>
</dbReference>
<evidence type="ECO:0000256" key="6">
    <source>
        <dbReference type="ARBA" id="ARBA00022741"/>
    </source>
</evidence>
<dbReference type="Gene3D" id="3.30.70.100">
    <property type="match status" value="1"/>
</dbReference>
<dbReference type="PROSITE" id="PS00154">
    <property type="entry name" value="ATPASE_E1_E2"/>
    <property type="match status" value="1"/>
</dbReference>
<dbReference type="InterPro" id="IPR036412">
    <property type="entry name" value="HAD-like_sf"/>
</dbReference>
<dbReference type="EC" id="7.2.2.21" evidence="11"/>
<keyword evidence="8" id="KW-1278">Translocase</keyword>
<keyword evidence="6 13" id="KW-0547">Nucleotide-binding</keyword>
<dbReference type="InterPro" id="IPR036163">
    <property type="entry name" value="HMA_dom_sf"/>
</dbReference>
<dbReference type="InterPro" id="IPR008250">
    <property type="entry name" value="ATPase_P-typ_transduc_dom_A_sf"/>
</dbReference>
<feature type="domain" description="P-type ATPase A" evidence="14">
    <location>
        <begin position="206"/>
        <end position="305"/>
    </location>
</feature>
<feature type="transmembrane region" description="Helical" evidence="13">
    <location>
        <begin position="98"/>
        <end position="118"/>
    </location>
</feature>
<evidence type="ECO:0000256" key="11">
    <source>
        <dbReference type="ARBA" id="ARBA00039103"/>
    </source>
</evidence>
<feature type="transmembrane region" description="Helical" evidence="13">
    <location>
        <begin position="324"/>
        <end position="343"/>
    </location>
</feature>
<dbReference type="PANTHER" id="PTHR48085:SF5">
    <property type="entry name" value="CADMIUM_ZINC-TRANSPORTING ATPASE HMA4-RELATED"/>
    <property type="match status" value="1"/>
</dbReference>
<dbReference type="SFLD" id="SFLDG00002">
    <property type="entry name" value="C1.7:_P-type_atpase_like"/>
    <property type="match status" value="1"/>
</dbReference>
<dbReference type="PANTHER" id="PTHR48085">
    <property type="entry name" value="CADMIUM/ZINC-TRANSPORTING ATPASE HMA2-RELATED"/>
    <property type="match status" value="1"/>
</dbReference>
<dbReference type="GO" id="GO:0016887">
    <property type="term" value="F:ATP hydrolysis activity"/>
    <property type="evidence" value="ECO:0007669"/>
    <property type="project" value="InterPro"/>
</dbReference>
<dbReference type="CDD" id="cd07548">
    <property type="entry name" value="P-type_ATPase-Cd_Zn_Co_like"/>
    <property type="match status" value="1"/>
</dbReference>
<evidence type="ECO:0000256" key="9">
    <source>
        <dbReference type="ARBA" id="ARBA00022989"/>
    </source>
</evidence>
<keyword evidence="16" id="KW-1185">Reference proteome</keyword>
<proteinExistence type="inferred from homology"/>
<dbReference type="InterPro" id="IPR051014">
    <property type="entry name" value="Cation_Transport_ATPase_IB"/>
</dbReference>
<keyword evidence="13" id="KW-1003">Cell membrane</keyword>
<organism evidence="15 16">
    <name type="scientific">Desulfosporosinus meridiei (strain ATCC BAA-275 / DSM 13257 / KCTC 12902 / NCIMB 13706 / S10)</name>
    <dbReference type="NCBI Taxonomy" id="768704"/>
    <lineage>
        <taxon>Bacteria</taxon>
        <taxon>Bacillati</taxon>
        <taxon>Bacillota</taxon>
        <taxon>Clostridia</taxon>
        <taxon>Eubacteriales</taxon>
        <taxon>Desulfitobacteriaceae</taxon>
        <taxon>Desulfosporosinus</taxon>
    </lineage>
</organism>
<comment type="subcellular location">
    <subcellularLocation>
        <location evidence="1">Cell membrane</location>
        <topology evidence="1">Multi-pass membrane protein</topology>
    </subcellularLocation>
</comment>
<dbReference type="OrthoDB" id="9760364at2"/>
<dbReference type="STRING" id="768704.Desmer_1524"/>
<reference evidence="15 16" key="1">
    <citation type="journal article" date="2012" name="J. Bacteriol.">
        <title>Complete genome sequences of Desulfosporosinus orientis DSM765T, Desulfosporosinus youngiae DSM17734T, Desulfosporosinus meridiei DSM13257T, and Desulfosporosinus acidiphilus DSM22704T.</title>
        <authorList>
            <person name="Pester M."/>
            <person name="Brambilla E."/>
            <person name="Alazard D."/>
            <person name="Rattei T."/>
            <person name="Weinmaier T."/>
            <person name="Han J."/>
            <person name="Lucas S."/>
            <person name="Lapidus A."/>
            <person name="Cheng J.F."/>
            <person name="Goodwin L."/>
            <person name="Pitluck S."/>
            <person name="Peters L."/>
            <person name="Ovchinnikova G."/>
            <person name="Teshima H."/>
            <person name="Detter J.C."/>
            <person name="Han C.S."/>
            <person name="Tapia R."/>
            <person name="Land M.L."/>
            <person name="Hauser L."/>
            <person name="Kyrpides N.C."/>
            <person name="Ivanova N.N."/>
            <person name="Pagani I."/>
            <person name="Huntmann M."/>
            <person name="Wei C.L."/>
            <person name="Davenport K.W."/>
            <person name="Daligault H."/>
            <person name="Chain P.S."/>
            <person name="Chen A."/>
            <person name="Mavromatis K."/>
            <person name="Markowitz V."/>
            <person name="Szeto E."/>
            <person name="Mikhailova N."/>
            <person name="Pati A."/>
            <person name="Wagner M."/>
            <person name="Woyke T."/>
            <person name="Ollivier B."/>
            <person name="Klenk H.P."/>
            <person name="Spring S."/>
            <person name="Loy A."/>
        </authorList>
    </citation>
    <scope>NUCLEOTIDE SEQUENCE [LARGE SCALE GENOMIC DNA]</scope>
    <source>
        <strain evidence="16">ATCC BAA-275 / DSM 13257 / NCIMB 13706 / S10</strain>
    </source>
</reference>
<dbReference type="SUPFAM" id="SSF81653">
    <property type="entry name" value="Calcium ATPase, transduction domain A"/>
    <property type="match status" value="1"/>
</dbReference>
<evidence type="ECO:0000256" key="5">
    <source>
        <dbReference type="ARBA" id="ARBA00022723"/>
    </source>
</evidence>
<dbReference type="Gene3D" id="2.70.150.10">
    <property type="entry name" value="Calcium-transporting ATPase, cytoplasmic transduction domain A"/>
    <property type="match status" value="1"/>
</dbReference>
<dbReference type="InterPro" id="IPR059000">
    <property type="entry name" value="ATPase_P-type_domA"/>
</dbReference>
<dbReference type="PRINTS" id="PR00941">
    <property type="entry name" value="CDATPASE"/>
</dbReference>
<evidence type="ECO:0000256" key="7">
    <source>
        <dbReference type="ARBA" id="ARBA00022840"/>
    </source>
</evidence>
<dbReference type="NCBIfam" id="TIGR01525">
    <property type="entry name" value="ATPase-IB_hvy"/>
    <property type="match status" value="1"/>
</dbReference>
<keyword evidence="3" id="KW-0104">Cadmium</keyword>
<comment type="similarity">
    <text evidence="2 13">Belongs to the cation transport ATPase (P-type) (TC 3.A.3) family. Type IB subfamily.</text>
</comment>
<dbReference type="Pfam" id="PF00122">
    <property type="entry name" value="E1-E2_ATPase"/>
    <property type="match status" value="1"/>
</dbReference>
<dbReference type="SFLD" id="SFLDF00027">
    <property type="entry name" value="p-type_atpase"/>
    <property type="match status" value="1"/>
</dbReference>
<dbReference type="CDD" id="cd00371">
    <property type="entry name" value="HMA"/>
    <property type="match status" value="1"/>
</dbReference>
<dbReference type="SUPFAM" id="SSF56784">
    <property type="entry name" value="HAD-like"/>
    <property type="match status" value="1"/>
</dbReference>
<dbReference type="InterPro" id="IPR044492">
    <property type="entry name" value="P_typ_ATPase_HD_dom"/>
</dbReference>
<evidence type="ECO:0000256" key="2">
    <source>
        <dbReference type="ARBA" id="ARBA00006024"/>
    </source>
</evidence>
<name>J7INU6_DESMD</name>
<protein>
    <recommendedName>
        <fullName evidence="11">Cd(2+)-exporting ATPase</fullName>
        <ecNumber evidence="11">7.2.2.21</ecNumber>
    </recommendedName>
</protein>
<evidence type="ECO:0000256" key="3">
    <source>
        <dbReference type="ARBA" id="ARBA00022539"/>
    </source>
</evidence>
<dbReference type="PRINTS" id="PR00119">
    <property type="entry name" value="CATATPASE"/>
</dbReference>
<evidence type="ECO:0000256" key="12">
    <source>
        <dbReference type="ARBA" id="ARBA00049338"/>
    </source>
</evidence>
<dbReference type="Proteomes" id="UP000005262">
    <property type="component" value="Chromosome"/>
</dbReference>
<evidence type="ECO:0000256" key="10">
    <source>
        <dbReference type="ARBA" id="ARBA00023136"/>
    </source>
</evidence>